<dbReference type="FunFam" id="3.40.50.970:FF:000001">
    <property type="entry name" value="Pyruvate dehydrogenase E1 beta subunit"/>
    <property type="match status" value="1"/>
</dbReference>
<dbReference type="PANTHER" id="PTHR43257:SF2">
    <property type="entry name" value="PYRUVATE DEHYDROGENASE E1 COMPONENT SUBUNIT BETA"/>
    <property type="match status" value="1"/>
</dbReference>
<dbReference type="AlphaFoldDB" id="D3FCJ4"/>
<dbReference type="KEGG" id="cwo:Cwoe_1034"/>
<evidence type="ECO:0000256" key="2">
    <source>
        <dbReference type="ARBA" id="ARBA00023002"/>
    </source>
</evidence>
<dbReference type="InterPro" id="IPR005475">
    <property type="entry name" value="Transketolase-like_Pyr-bd"/>
</dbReference>
<reference evidence="6" key="2">
    <citation type="submission" date="2010-01" db="EMBL/GenBank/DDBJ databases">
        <title>The complete genome of Conexibacter woesei DSM 14684.</title>
        <authorList>
            <consortium name="US DOE Joint Genome Institute (JGI-PGF)"/>
            <person name="Lucas S."/>
            <person name="Copeland A."/>
            <person name="Lapidus A."/>
            <person name="Glavina del Rio T."/>
            <person name="Dalin E."/>
            <person name="Tice H."/>
            <person name="Bruce D."/>
            <person name="Goodwin L."/>
            <person name="Pitluck S."/>
            <person name="Kyrpides N."/>
            <person name="Mavromatis K."/>
            <person name="Ivanova N."/>
            <person name="Mikhailova N."/>
            <person name="Chertkov O."/>
            <person name="Brettin T."/>
            <person name="Detter J.C."/>
            <person name="Han C."/>
            <person name="Larimer F."/>
            <person name="Land M."/>
            <person name="Hauser L."/>
            <person name="Markowitz V."/>
            <person name="Cheng J.-F."/>
            <person name="Hugenholtz P."/>
            <person name="Woyke T."/>
            <person name="Wu D."/>
            <person name="Pukall R."/>
            <person name="Steenblock K."/>
            <person name="Schneider S."/>
            <person name="Klenk H.-P."/>
            <person name="Eisen J.A."/>
        </authorList>
    </citation>
    <scope>NUCLEOTIDE SEQUENCE [LARGE SCALE GENOMIC DNA]</scope>
    <source>
        <strain evidence="6">DSM 14684 / CIP 108061 / JCM 11494 / NBRC 100937 / ID131577</strain>
    </source>
</reference>
<dbReference type="Gene3D" id="3.40.50.920">
    <property type="match status" value="1"/>
</dbReference>
<dbReference type="InterPro" id="IPR029061">
    <property type="entry name" value="THDP-binding"/>
</dbReference>
<comment type="cofactor">
    <cofactor evidence="1">
        <name>thiamine diphosphate</name>
        <dbReference type="ChEBI" id="CHEBI:58937"/>
    </cofactor>
</comment>
<dbReference type="NCBIfam" id="NF006667">
    <property type="entry name" value="PRK09212.1"/>
    <property type="match status" value="1"/>
</dbReference>
<evidence type="ECO:0000259" key="4">
    <source>
        <dbReference type="SMART" id="SM00861"/>
    </source>
</evidence>
<dbReference type="HOGENOM" id="CLU_012907_1_0_11"/>
<evidence type="ECO:0000256" key="3">
    <source>
        <dbReference type="ARBA" id="ARBA00023052"/>
    </source>
</evidence>
<dbReference type="CDD" id="cd07036">
    <property type="entry name" value="TPP_PYR_E1-PDHc-beta_like"/>
    <property type="match status" value="1"/>
</dbReference>
<dbReference type="Proteomes" id="UP000008229">
    <property type="component" value="Chromosome"/>
</dbReference>
<keyword evidence="3" id="KW-0786">Thiamine pyrophosphate</keyword>
<accession>D3FCJ4</accession>
<proteinExistence type="predicted"/>
<dbReference type="GO" id="GO:0016491">
    <property type="term" value="F:oxidoreductase activity"/>
    <property type="evidence" value="ECO:0007669"/>
    <property type="project" value="UniProtKB-KW"/>
</dbReference>
<name>D3FCJ4_CONWI</name>
<evidence type="ECO:0000313" key="6">
    <source>
        <dbReference type="Proteomes" id="UP000008229"/>
    </source>
</evidence>
<dbReference type="InterPro" id="IPR033248">
    <property type="entry name" value="Transketolase_C"/>
</dbReference>
<evidence type="ECO:0000313" key="5">
    <source>
        <dbReference type="EMBL" id="ADB49467.1"/>
    </source>
</evidence>
<dbReference type="PANTHER" id="PTHR43257">
    <property type="entry name" value="PYRUVATE DEHYDROGENASE E1 COMPONENT BETA SUBUNIT"/>
    <property type="match status" value="1"/>
</dbReference>
<reference evidence="5 6" key="1">
    <citation type="journal article" date="2010" name="Stand. Genomic Sci.">
        <title>Complete genome sequence of Conexibacter woesei type strain (ID131577).</title>
        <authorList>
            <person name="Pukall R."/>
            <person name="Lapidus A."/>
            <person name="Glavina Del Rio T."/>
            <person name="Copeland A."/>
            <person name="Tice H."/>
            <person name="Cheng J.-F."/>
            <person name="Lucas S."/>
            <person name="Chen F."/>
            <person name="Nolan M."/>
            <person name="Bruce D."/>
            <person name="Goodwin L."/>
            <person name="Pitluck S."/>
            <person name="Mavromatis K."/>
            <person name="Ivanova N."/>
            <person name="Ovchinnikova G."/>
            <person name="Pati A."/>
            <person name="Chen A."/>
            <person name="Palaniappan K."/>
            <person name="Land M."/>
            <person name="Hauser L."/>
            <person name="Chang Y.-J."/>
            <person name="Jeffries C.D."/>
            <person name="Chain P."/>
            <person name="Meincke L."/>
            <person name="Sims D."/>
            <person name="Brettin T."/>
            <person name="Detter J.C."/>
            <person name="Rohde M."/>
            <person name="Goeker M."/>
            <person name="Bristow J."/>
            <person name="Eisen J.A."/>
            <person name="Markowitz V."/>
            <person name="Kyrpides N.C."/>
            <person name="Klenk H.-P."/>
            <person name="Hugenholtz P."/>
        </authorList>
    </citation>
    <scope>NUCLEOTIDE SEQUENCE [LARGE SCALE GENOMIC DNA]</scope>
    <source>
        <strain evidence="6">DSM 14684 / CIP 108061 / JCM 11494 / NBRC 100937 / ID131577</strain>
    </source>
</reference>
<gene>
    <name evidence="5" type="ordered locus">Cwoe_1034</name>
</gene>
<dbReference type="SUPFAM" id="SSF52922">
    <property type="entry name" value="TK C-terminal domain-like"/>
    <property type="match status" value="1"/>
</dbReference>
<keyword evidence="2" id="KW-0560">Oxidoreductase</keyword>
<dbReference type="SUPFAM" id="SSF52518">
    <property type="entry name" value="Thiamin diphosphate-binding fold (THDP-binding)"/>
    <property type="match status" value="1"/>
</dbReference>
<dbReference type="OrthoDB" id="3457658at2"/>
<dbReference type="RefSeq" id="WP_012932520.1">
    <property type="nucleotide sequence ID" value="NC_013739.1"/>
</dbReference>
<dbReference type="SMART" id="SM00861">
    <property type="entry name" value="Transket_pyr"/>
    <property type="match status" value="1"/>
</dbReference>
<keyword evidence="6" id="KW-1185">Reference proteome</keyword>
<dbReference type="EMBL" id="CP001854">
    <property type="protein sequence ID" value="ADB49467.1"/>
    <property type="molecule type" value="Genomic_DNA"/>
</dbReference>
<dbReference type="Gene3D" id="3.40.50.970">
    <property type="match status" value="1"/>
</dbReference>
<organism evidence="5 6">
    <name type="scientific">Conexibacter woesei (strain DSM 14684 / CCUG 47730 / CIP 108061 / JCM 11494 / NBRC 100937 / ID131577)</name>
    <dbReference type="NCBI Taxonomy" id="469383"/>
    <lineage>
        <taxon>Bacteria</taxon>
        <taxon>Bacillati</taxon>
        <taxon>Actinomycetota</taxon>
        <taxon>Thermoleophilia</taxon>
        <taxon>Solirubrobacterales</taxon>
        <taxon>Conexibacteraceae</taxon>
        <taxon>Conexibacter</taxon>
    </lineage>
</organism>
<protein>
    <submittedName>
        <fullName evidence="5">Transketolase central region</fullName>
    </submittedName>
</protein>
<dbReference type="Pfam" id="PF02779">
    <property type="entry name" value="Transket_pyr"/>
    <property type="match status" value="1"/>
</dbReference>
<feature type="domain" description="Transketolase-like pyrimidine-binding" evidence="4">
    <location>
        <begin position="11"/>
        <end position="186"/>
    </location>
</feature>
<dbReference type="Pfam" id="PF02780">
    <property type="entry name" value="Transketolase_C"/>
    <property type="match status" value="1"/>
</dbReference>
<sequence length="332" mass="35051">MSATIDQTTTVTYKQAITRALADAMEEDARVCLFGEDVAAAGGVFKVTDGLHERFGERRVRDTPIAEQAIIGTAIGAGLSGLRPVAEIMFADFAGVCFDGIANELAKYRYMTGGQAAMPVTVRLGNGAGGGFGAQHSQSVENWFLNVPGLKMVAPATPADAYGLLRAAIRDPDPVLYFEHKNLYGARGELAADPEIPPIGKAAVVRAGTDVTLVATQLMRLRAEEAAELLAREGTSVELIDPRTIAPLDVETIAASLARTNRLVVAQECSHAGSWGASLVSSLVAEHFESLDAPPLVVSGEETPIPYATPLEALWIPSVERIADGVRRALAS</sequence>
<dbReference type="STRING" id="469383.Cwoe_1034"/>
<evidence type="ECO:0000256" key="1">
    <source>
        <dbReference type="ARBA" id="ARBA00001964"/>
    </source>
</evidence>
<dbReference type="eggNOG" id="COG0022">
    <property type="taxonomic scope" value="Bacteria"/>
</dbReference>
<dbReference type="GO" id="GO:0000287">
    <property type="term" value="F:magnesium ion binding"/>
    <property type="evidence" value="ECO:0007669"/>
    <property type="project" value="UniProtKB-ARBA"/>
</dbReference>
<dbReference type="InterPro" id="IPR009014">
    <property type="entry name" value="Transketo_C/PFOR_II"/>
</dbReference>